<gene>
    <name evidence="1" type="ORF">I7I52_06686</name>
</gene>
<dbReference type="VEuPathDB" id="FungiDB:I7I52_06686"/>
<evidence type="ECO:0000313" key="1">
    <source>
        <dbReference type="EMBL" id="KAG5296134.1"/>
    </source>
</evidence>
<organism evidence="1 2">
    <name type="scientific">Ajellomyces capsulatus</name>
    <name type="common">Darling's disease fungus</name>
    <name type="synonym">Histoplasma capsulatum</name>
    <dbReference type="NCBI Taxonomy" id="5037"/>
    <lineage>
        <taxon>Eukaryota</taxon>
        <taxon>Fungi</taxon>
        <taxon>Dikarya</taxon>
        <taxon>Ascomycota</taxon>
        <taxon>Pezizomycotina</taxon>
        <taxon>Eurotiomycetes</taxon>
        <taxon>Eurotiomycetidae</taxon>
        <taxon>Onygenales</taxon>
        <taxon>Ajellomycetaceae</taxon>
        <taxon>Histoplasma</taxon>
    </lineage>
</organism>
<comment type="caution">
    <text evidence="1">The sequence shown here is derived from an EMBL/GenBank/DDBJ whole genome shotgun (WGS) entry which is preliminary data.</text>
</comment>
<name>A0A8H8D041_AJECA</name>
<dbReference type="AlphaFoldDB" id="A0A8H8D041"/>
<protein>
    <submittedName>
        <fullName evidence="1">Uncharacterized protein</fullName>
    </submittedName>
</protein>
<dbReference type="EMBL" id="JAEVHI010000003">
    <property type="protein sequence ID" value="KAG5296134.1"/>
    <property type="molecule type" value="Genomic_DNA"/>
</dbReference>
<dbReference type="Proteomes" id="UP000670092">
    <property type="component" value="Unassembled WGS sequence"/>
</dbReference>
<accession>A0A8H8D041</accession>
<proteinExistence type="predicted"/>
<reference evidence="1 2" key="1">
    <citation type="submission" date="2021-01" db="EMBL/GenBank/DDBJ databases">
        <title>Chromosome-level genome assembly of a human fungal pathogen reveals clustering of transcriptionally co-regulated genes.</title>
        <authorList>
            <person name="Voorhies M."/>
            <person name="Cohen S."/>
            <person name="Shea T.P."/>
            <person name="Petrus S."/>
            <person name="Munoz J.F."/>
            <person name="Poplawski S."/>
            <person name="Goldman W.E."/>
            <person name="Michael T."/>
            <person name="Cuomo C.A."/>
            <person name="Sil A."/>
            <person name="Beyhan S."/>
        </authorList>
    </citation>
    <scope>NUCLEOTIDE SEQUENCE [LARGE SCALE GENOMIC DNA]</scope>
    <source>
        <strain evidence="1 2">G184AR</strain>
    </source>
</reference>
<sequence>MQTYRTVAPIKMVSPVRLRSVPAEDGYSQLDVRWTGYVCMMAAVLPIVHRKRAWDFKRT</sequence>
<evidence type="ECO:0000313" key="2">
    <source>
        <dbReference type="Proteomes" id="UP000670092"/>
    </source>
</evidence>